<dbReference type="AlphaFoldDB" id="A0A453ECN6"/>
<dbReference type="Gene3D" id="2.130.10.10">
    <property type="entry name" value="YVTN repeat-like/Quinoprotein amine dehydrogenase"/>
    <property type="match status" value="1"/>
</dbReference>
<reference evidence="1" key="5">
    <citation type="journal article" date="2021" name="G3 (Bethesda)">
        <title>Aegilops tauschii genome assembly Aet v5.0 features greater sequence contiguity and improved annotation.</title>
        <authorList>
            <person name="Wang L."/>
            <person name="Zhu T."/>
            <person name="Rodriguez J.C."/>
            <person name="Deal K.R."/>
            <person name="Dubcovsky J."/>
            <person name="McGuire P.E."/>
            <person name="Lux T."/>
            <person name="Spannagl M."/>
            <person name="Mayer K.F.X."/>
            <person name="Baldrich P."/>
            <person name="Meyers B.C."/>
            <person name="Huo N."/>
            <person name="Gu Y.Q."/>
            <person name="Zhou H."/>
            <person name="Devos K.M."/>
            <person name="Bennetzen J.L."/>
            <person name="Unver T."/>
            <person name="Budak H."/>
            <person name="Gulick P.J."/>
            <person name="Galiba G."/>
            <person name="Kalapos B."/>
            <person name="Nelson D.R."/>
            <person name="Li P."/>
            <person name="You F.M."/>
            <person name="Luo M.C."/>
            <person name="Dvorak J."/>
        </authorList>
    </citation>
    <scope>NUCLEOTIDE SEQUENCE [LARGE SCALE GENOMIC DNA]</scope>
    <source>
        <strain evidence="1">cv. AL8/78</strain>
    </source>
</reference>
<proteinExistence type="predicted"/>
<name>A0A453ECN6_AEGTS</name>
<dbReference type="EnsemblPlants" id="AET3Gv20296000.6">
    <property type="protein sequence ID" value="AET3Gv20296000.6"/>
    <property type="gene ID" value="AET3Gv20296000"/>
</dbReference>
<dbReference type="SUPFAM" id="SSF50978">
    <property type="entry name" value="WD40 repeat-like"/>
    <property type="match status" value="1"/>
</dbReference>
<dbReference type="InterPro" id="IPR036322">
    <property type="entry name" value="WD40_repeat_dom_sf"/>
</dbReference>
<dbReference type="Proteomes" id="UP000015105">
    <property type="component" value="Chromosome 3D"/>
</dbReference>
<reference evidence="1" key="4">
    <citation type="submission" date="2019-03" db="UniProtKB">
        <authorList>
            <consortium name="EnsemblPlants"/>
        </authorList>
    </citation>
    <scope>IDENTIFICATION</scope>
</reference>
<dbReference type="PANTHER" id="PTHR45296:SF1">
    <property type="entry name" value="TRANSDUCIN_WD40 REPEAT-LIKE SUPERFAMILY PROTEIN"/>
    <property type="match status" value="1"/>
</dbReference>
<reference evidence="2" key="1">
    <citation type="journal article" date="2014" name="Science">
        <title>Ancient hybridizations among the ancestral genomes of bread wheat.</title>
        <authorList>
            <consortium name="International Wheat Genome Sequencing Consortium,"/>
            <person name="Marcussen T."/>
            <person name="Sandve S.R."/>
            <person name="Heier L."/>
            <person name="Spannagl M."/>
            <person name="Pfeifer M."/>
            <person name="Jakobsen K.S."/>
            <person name="Wulff B.B."/>
            <person name="Steuernagel B."/>
            <person name="Mayer K.F."/>
            <person name="Olsen O.A."/>
        </authorList>
    </citation>
    <scope>NUCLEOTIDE SEQUENCE [LARGE SCALE GENOMIC DNA]</scope>
    <source>
        <strain evidence="2">cv. AL8/78</strain>
    </source>
</reference>
<reference evidence="1" key="3">
    <citation type="journal article" date="2017" name="Nature">
        <title>Genome sequence of the progenitor of the wheat D genome Aegilops tauschii.</title>
        <authorList>
            <person name="Luo M.C."/>
            <person name="Gu Y.Q."/>
            <person name="Puiu D."/>
            <person name="Wang H."/>
            <person name="Twardziok S.O."/>
            <person name="Deal K.R."/>
            <person name="Huo N."/>
            <person name="Zhu T."/>
            <person name="Wang L."/>
            <person name="Wang Y."/>
            <person name="McGuire P.E."/>
            <person name="Liu S."/>
            <person name="Long H."/>
            <person name="Ramasamy R.K."/>
            <person name="Rodriguez J.C."/>
            <person name="Van S.L."/>
            <person name="Yuan L."/>
            <person name="Wang Z."/>
            <person name="Xia Z."/>
            <person name="Xiao L."/>
            <person name="Anderson O.D."/>
            <person name="Ouyang S."/>
            <person name="Liang Y."/>
            <person name="Zimin A.V."/>
            <person name="Pertea G."/>
            <person name="Qi P."/>
            <person name="Bennetzen J.L."/>
            <person name="Dai X."/>
            <person name="Dawson M.W."/>
            <person name="Muller H.G."/>
            <person name="Kugler K."/>
            <person name="Rivarola-Duarte L."/>
            <person name="Spannagl M."/>
            <person name="Mayer K.F.X."/>
            <person name="Lu F.H."/>
            <person name="Bevan M.W."/>
            <person name="Leroy P."/>
            <person name="Li P."/>
            <person name="You F.M."/>
            <person name="Sun Q."/>
            <person name="Liu Z."/>
            <person name="Lyons E."/>
            <person name="Wicker T."/>
            <person name="Salzberg S.L."/>
            <person name="Devos K.M."/>
            <person name="Dvorak J."/>
        </authorList>
    </citation>
    <scope>NUCLEOTIDE SEQUENCE [LARGE SCALE GENOMIC DNA]</scope>
    <source>
        <strain evidence="1">cv. AL8/78</strain>
    </source>
</reference>
<dbReference type="InterPro" id="IPR015943">
    <property type="entry name" value="WD40/YVTN_repeat-like_dom_sf"/>
</dbReference>
<protein>
    <recommendedName>
        <fullName evidence="3">Anaphase-promoting complex subunit 4 WD40 domain-containing protein</fullName>
    </recommendedName>
</protein>
<accession>A0A453ECN6</accession>
<evidence type="ECO:0000313" key="2">
    <source>
        <dbReference type="Proteomes" id="UP000015105"/>
    </source>
</evidence>
<dbReference type="PANTHER" id="PTHR45296">
    <property type="entry name" value="TRANSDUCIN/WD40 REPEAT-LIKE SUPERFAMILY PROTEIN"/>
    <property type="match status" value="1"/>
</dbReference>
<evidence type="ECO:0008006" key="3">
    <source>
        <dbReference type="Google" id="ProtNLM"/>
    </source>
</evidence>
<sequence length="121" mass="13259">CCVASSARPGVVASSGEDGCLCWFDLRTKDVLLTIEAANKPISSICFKSGNEDHVYISAGNEILSFDIRMGSQSKPLETYNYNRDEINQRLLSVLKAILLLQMTVGMLRLSIPLKSACTKD</sequence>
<reference evidence="2" key="2">
    <citation type="journal article" date="2017" name="Nat. Plants">
        <title>The Aegilops tauschii genome reveals multiple impacts of transposons.</title>
        <authorList>
            <person name="Zhao G."/>
            <person name="Zou C."/>
            <person name="Li K."/>
            <person name="Wang K."/>
            <person name="Li T."/>
            <person name="Gao L."/>
            <person name="Zhang X."/>
            <person name="Wang H."/>
            <person name="Yang Z."/>
            <person name="Liu X."/>
            <person name="Jiang W."/>
            <person name="Mao L."/>
            <person name="Kong X."/>
            <person name="Jiao Y."/>
            <person name="Jia J."/>
        </authorList>
    </citation>
    <scope>NUCLEOTIDE SEQUENCE [LARGE SCALE GENOMIC DNA]</scope>
    <source>
        <strain evidence="2">cv. AL8/78</strain>
    </source>
</reference>
<dbReference type="Gramene" id="AET3Gv20296000.6">
    <property type="protein sequence ID" value="AET3Gv20296000.6"/>
    <property type="gene ID" value="AET3Gv20296000"/>
</dbReference>
<keyword evidence="2" id="KW-1185">Reference proteome</keyword>
<evidence type="ECO:0000313" key="1">
    <source>
        <dbReference type="EnsemblPlants" id="AET3Gv20296000.6"/>
    </source>
</evidence>
<organism evidence="1 2">
    <name type="scientific">Aegilops tauschii subsp. strangulata</name>
    <name type="common">Goatgrass</name>
    <dbReference type="NCBI Taxonomy" id="200361"/>
    <lineage>
        <taxon>Eukaryota</taxon>
        <taxon>Viridiplantae</taxon>
        <taxon>Streptophyta</taxon>
        <taxon>Embryophyta</taxon>
        <taxon>Tracheophyta</taxon>
        <taxon>Spermatophyta</taxon>
        <taxon>Magnoliopsida</taxon>
        <taxon>Liliopsida</taxon>
        <taxon>Poales</taxon>
        <taxon>Poaceae</taxon>
        <taxon>BOP clade</taxon>
        <taxon>Pooideae</taxon>
        <taxon>Triticodae</taxon>
        <taxon>Triticeae</taxon>
        <taxon>Triticinae</taxon>
        <taxon>Aegilops</taxon>
    </lineage>
</organism>